<evidence type="ECO:0000256" key="1">
    <source>
        <dbReference type="SAM" id="MobiDB-lite"/>
    </source>
</evidence>
<evidence type="ECO:0000313" key="2">
    <source>
        <dbReference type="EMBL" id="OYD21178.1"/>
    </source>
</evidence>
<organism evidence="2 3">
    <name type="scientific">Oceanimonas baumannii</name>
    <dbReference type="NCBI Taxonomy" id="129578"/>
    <lineage>
        <taxon>Bacteria</taxon>
        <taxon>Pseudomonadati</taxon>
        <taxon>Pseudomonadota</taxon>
        <taxon>Gammaproteobacteria</taxon>
        <taxon>Aeromonadales</taxon>
        <taxon>Aeromonadaceae</taxon>
        <taxon>Oceanimonas</taxon>
    </lineage>
</organism>
<name>A0A235C967_9GAMM</name>
<dbReference type="AlphaFoldDB" id="A0A235C967"/>
<comment type="caution">
    <text evidence="2">The sequence shown here is derived from an EMBL/GenBank/DDBJ whole genome shotgun (WGS) entry which is preliminary data.</text>
</comment>
<dbReference type="OrthoDB" id="5525774at2"/>
<accession>A0A235C967</accession>
<dbReference type="EMBL" id="NQJF01000019">
    <property type="protein sequence ID" value="OYD21178.1"/>
    <property type="molecule type" value="Genomic_DNA"/>
</dbReference>
<reference evidence="2 3" key="1">
    <citation type="submission" date="2017-08" db="EMBL/GenBank/DDBJ databases">
        <title>Draft Genome Sequence of the Marine Bacterium Oceanimonas baumannii ATCC 700832.</title>
        <authorList>
            <person name="Mcclelland W.D."/>
            <person name="Brennan M.A."/>
            <person name="Trachtenberg A.M."/>
            <person name="Maclea K.S."/>
        </authorList>
    </citation>
    <scope>NUCLEOTIDE SEQUENCE [LARGE SCALE GENOMIC DNA]</scope>
    <source>
        <strain evidence="2 3">ATCC 700832</strain>
    </source>
</reference>
<sequence>MSNLRSKQGRNKKSRKDSQLVLRVNGEERDAFISLCEALDTSAAREIRRFMRDFVARHSPAQEAEQNQH</sequence>
<protein>
    <submittedName>
        <fullName evidence="2">Uncharacterized protein</fullName>
    </submittedName>
</protein>
<evidence type="ECO:0000313" key="3">
    <source>
        <dbReference type="Proteomes" id="UP000243640"/>
    </source>
</evidence>
<dbReference type="Proteomes" id="UP000243640">
    <property type="component" value="Unassembled WGS sequence"/>
</dbReference>
<dbReference type="RefSeq" id="WP_094279746.1">
    <property type="nucleotide sequence ID" value="NZ_JBLWZI010000023.1"/>
</dbReference>
<feature type="region of interest" description="Disordered" evidence="1">
    <location>
        <begin position="1"/>
        <end position="20"/>
    </location>
</feature>
<gene>
    <name evidence="2" type="ORF">B6S09_17230</name>
</gene>
<proteinExistence type="predicted"/>